<dbReference type="Proteomes" id="UP001610334">
    <property type="component" value="Unassembled WGS sequence"/>
</dbReference>
<organism evidence="1 2">
    <name type="scientific">Aspergillus granulosus</name>
    <dbReference type="NCBI Taxonomy" id="176169"/>
    <lineage>
        <taxon>Eukaryota</taxon>
        <taxon>Fungi</taxon>
        <taxon>Dikarya</taxon>
        <taxon>Ascomycota</taxon>
        <taxon>Pezizomycotina</taxon>
        <taxon>Eurotiomycetes</taxon>
        <taxon>Eurotiomycetidae</taxon>
        <taxon>Eurotiales</taxon>
        <taxon>Aspergillaceae</taxon>
        <taxon>Aspergillus</taxon>
        <taxon>Aspergillus subgen. Nidulantes</taxon>
    </lineage>
</organism>
<evidence type="ECO:0000313" key="1">
    <source>
        <dbReference type="EMBL" id="KAL2811841.1"/>
    </source>
</evidence>
<accession>A0ABR4H8S9</accession>
<gene>
    <name evidence="1" type="ORF">BJX63DRAFT_397925</name>
</gene>
<protein>
    <submittedName>
        <fullName evidence="1">Uncharacterized protein</fullName>
    </submittedName>
</protein>
<proteinExistence type="predicted"/>
<evidence type="ECO:0000313" key="2">
    <source>
        <dbReference type="Proteomes" id="UP001610334"/>
    </source>
</evidence>
<name>A0ABR4H8S9_9EURO</name>
<reference evidence="1 2" key="1">
    <citation type="submission" date="2024-07" db="EMBL/GenBank/DDBJ databases">
        <title>Section-level genome sequencing and comparative genomics of Aspergillus sections Usti and Cavernicolus.</title>
        <authorList>
            <consortium name="Lawrence Berkeley National Laboratory"/>
            <person name="Nybo J.L."/>
            <person name="Vesth T.C."/>
            <person name="Theobald S."/>
            <person name="Frisvad J.C."/>
            <person name="Larsen T.O."/>
            <person name="Kjaerboelling I."/>
            <person name="Rothschild-Mancinelli K."/>
            <person name="Lyhne E.K."/>
            <person name="Kogle M.E."/>
            <person name="Barry K."/>
            <person name="Clum A."/>
            <person name="Na H."/>
            <person name="Ledsgaard L."/>
            <person name="Lin J."/>
            <person name="Lipzen A."/>
            <person name="Kuo A."/>
            <person name="Riley R."/>
            <person name="Mondo S."/>
            <person name="Labutti K."/>
            <person name="Haridas S."/>
            <person name="Pangalinan J."/>
            <person name="Salamov A.A."/>
            <person name="Simmons B.A."/>
            <person name="Magnuson J.K."/>
            <person name="Chen J."/>
            <person name="Drula E."/>
            <person name="Henrissat B."/>
            <person name="Wiebenga A."/>
            <person name="Lubbers R.J."/>
            <person name="Gomes A.C."/>
            <person name="Makela M.R."/>
            <person name="Stajich J."/>
            <person name="Grigoriev I.V."/>
            <person name="Mortensen U.H."/>
            <person name="De Vries R.P."/>
            <person name="Baker S.E."/>
            <person name="Andersen M.R."/>
        </authorList>
    </citation>
    <scope>NUCLEOTIDE SEQUENCE [LARGE SCALE GENOMIC DNA]</scope>
    <source>
        <strain evidence="1 2">CBS 588.65</strain>
    </source>
</reference>
<comment type="caution">
    <text evidence="1">The sequence shown here is derived from an EMBL/GenBank/DDBJ whole genome shotgun (WGS) entry which is preliminary data.</text>
</comment>
<dbReference type="EMBL" id="JBFXLT010000053">
    <property type="protein sequence ID" value="KAL2811841.1"/>
    <property type="molecule type" value="Genomic_DNA"/>
</dbReference>
<sequence length="191" mass="21970">MVQAAENGEILELSPVAEDRPVGRRVAIELEFLPGKNSRKERVIALMIRIQRDFVHLTKAPMSNFLIPYKRHDNIVCKISVKSTVEESWSREFPLPLVEVAGLVLGQSDILSQNFMSERKLFVLQLIGFDELRHSSLKAENHKDPEYLLPLLRNPQHNLFPLIRGRFHQHLTNQIIGRNLKEQRLGNIPVA</sequence>
<keyword evidence="2" id="KW-1185">Reference proteome</keyword>